<comment type="subcellular location">
    <subcellularLocation>
        <location evidence="2">Nucleus</location>
    </subcellularLocation>
</comment>
<proteinExistence type="inferred from homology"/>
<organism evidence="10 11">
    <name type="scientific">Funneliformis geosporum</name>
    <dbReference type="NCBI Taxonomy" id="1117311"/>
    <lineage>
        <taxon>Eukaryota</taxon>
        <taxon>Fungi</taxon>
        <taxon>Fungi incertae sedis</taxon>
        <taxon>Mucoromycota</taxon>
        <taxon>Glomeromycotina</taxon>
        <taxon>Glomeromycetes</taxon>
        <taxon>Glomerales</taxon>
        <taxon>Glomeraceae</taxon>
        <taxon>Funneliformis</taxon>
    </lineage>
</organism>
<reference evidence="10" key="1">
    <citation type="submission" date="2022-08" db="EMBL/GenBank/DDBJ databases">
        <authorList>
            <person name="Kallberg Y."/>
            <person name="Tangrot J."/>
            <person name="Rosling A."/>
        </authorList>
    </citation>
    <scope>NUCLEOTIDE SEQUENCE</scope>
    <source>
        <strain evidence="10">Wild A</strain>
    </source>
</reference>
<dbReference type="PANTHER" id="PTHR31077:SF1">
    <property type="entry name" value="U4_U6.U5 SMALL NUCLEAR RIBONUCLEOPROTEIN 27 KDA PROTEIN"/>
    <property type="match status" value="1"/>
</dbReference>
<keyword evidence="5" id="KW-0507">mRNA processing</keyword>
<dbReference type="AlphaFoldDB" id="A0A9W4SBY5"/>
<comment type="function">
    <text evidence="1">May play a role in mRNA splicing.</text>
</comment>
<evidence type="ECO:0000256" key="4">
    <source>
        <dbReference type="ARBA" id="ARBA00011825"/>
    </source>
</evidence>
<dbReference type="EMBL" id="CAMKVN010000080">
    <property type="protein sequence ID" value="CAI2163267.1"/>
    <property type="molecule type" value="Genomic_DNA"/>
</dbReference>
<evidence type="ECO:0000256" key="3">
    <source>
        <dbReference type="ARBA" id="ARBA00008218"/>
    </source>
</evidence>
<keyword evidence="6" id="KW-0508">mRNA splicing</keyword>
<sequence length="191" mass="23006">MSNPSHQDYSRRHQTQRDRDRNREHFTDPYRDLDRPLEDPYHDQKKSKSPHVRERVRDRDRRERRRTPERNNRYRSRSRSPINRRDRAVVSPRGTERERDRKDERYDRDRKIKSRSGSPRKEDTNNLTADSSIMVIDPNEDPDQALMKAMGIAGFNTTKGKRVVGNDIAAVSIKKQRQYRQYMNRRGGFNR</sequence>
<gene>
    <name evidence="10" type="ORF">FWILDA_LOCUS984</name>
</gene>
<accession>A0A9W4SBY5</accession>
<evidence type="ECO:0000256" key="2">
    <source>
        <dbReference type="ARBA" id="ARBA00004123"/>
    </source>
</evidence>
<comment type="similarity">
    <text evidence="3">Belongs to the SNUT3 family.</text>
</comment>
<evidence type="ECO:0000259" key="9">
    <source>
        <dbReference type="Pfam" id="PF08648"/>
    </source>
</evidence>
<comment type="subunit">
    <text evidence="4">Part of a tri-snRNP complex.</text>
</comment>
<feature type="domain" description="U4/U6.U5 small nuclear ribonucleoprotein 27kDa protein" evidence="9">
    <location>
        <begin position="142"/>
        <end position="191"/>
    </location>
</feature>
<evidence type="ECO:0000313" key="10">
    <source>
        <dbReference type="EMBL" id="CAI2163267.1"/>
    </source>
</evidence>
<evidence type="ECO:0000313" key="11">
    <source>
        <dbReference type="Proteomes" id="UP001153678"/>
    </source>
</evidence>
<protein>
    <submittedName>
        <fullName evidence="10">7332_t:CDS:1</fullName>
    </submittedName>
</protein>
<dbReference type="PANTHER" id="PTHR31077">
    <property type="entry name" value="U4/U6.U5 SMALL NUCLEAR RIBONUCLEOPROTEIN 27 KDA PROTEIN"/>
    <property type="match status" value="1"/>
</dbReference>
<dbReference type="GO" id="GO:0071011">
    <property type="term" value="C:precatalytic spliceosome"/>
    <property type="evidence" value="ECO:0007669"/>
    <property type="project" value="TreeGrafter"/>
</dbReference>
<evidence type="ECO:0000256" key="5">
    <source>
        <dbReference type="ARBA" id="ARBA00022664"/>
    </source>
</evidence>
<dbReference type="GO" id="GO:0006397">
    <property type="term" value="P:mRNA processing"/>
    <property type="evidence" value="ECO:0007669"/>
    <property type="project" value="UniProtKB-KW"/>
</dbReference>
<evidence type="ECO:0000256" key="7">
    <source>
        <dbReference type="ARBA" id="ARBA00023242"/>
    </source>
</evidence>
<dbReference type="GO" id="GO:0008380">
    <property type="term" value="P:RNA splicing"/>
    <property type="evidence" value="ECO:0007669"/>
    <property type="project" value="UniProtKB-KW"/>
</dbReference>
<keyword evidence="7" id="KW-0539">Nucleus</keyword>
<evidence type="ECO:0000256" key="8">
    <source>
        <dbReference type="SAM" id="MobiDB-lite"/>
    </source>
</evidence>
<feature type="compositionally biased region" description="Basic and acidic residues" evidence="8">
    <location>
        <begin position="83"/>
        <end position="110"/>
    </location>
</feature>
<dbReference type="OrthoDB" id="21368at2759"/>
<name>A0A9W4SBY5_9GLOM</name>
<evidence type="ECO:0000256" key="1">
    <source>
        <dbReference type="ARBA" id="ARBA00003632"/>
    </source>
</evidence>
<feature type="region of interest" description="Disordered" evidence="8">
    <location>
        <begin position="1"/>
        <end position="129"/>
    </location>
</feature>
<keyword evidence="11" id="KW-1185">Reference proteome</keyword>
<dbReference type="Proteomes" id="UP001153678">
    <property type="component" value="Unassembled WGS sequence"/>
</dbReference>
<evidence type="ECO:0000256" key="6">
    <source>
        <dbReference type="ARBA" id="ARBA00023187"/>
    </source>
</evidence>
<feature type="compositionally biased region" description="Basic and acidic residues" evidence="8">
    <location>
        <begin position="8"/>
        <end position="72"/>
    </location>
</feature>
<comment type="caution">
    <text evidence="10">The sequence shown here is derived from an EMBL/GenBank/DDBJ whole genome shotgun (WGS) entry which is preliminary data.</text>
</comment>
<dbReference type="Pfam" id="PF08648">
    <property type="entry name" value="SNRNP27"/>
    <property type="match status" value="1"/>
</dbReference>
<dbReference type="InterPro" id="IPR013957">
    <property type="entry name" value="SNRNP27"/>
</dbReference>